<dbReference type="RefSeq" id="WP_217676241.1">
    <property type="nucleotide sequence ID" value="NZ_JAHRVA010000001.1"/>
</dbReference>
<accession>A0A949PLN8</accession>
<sequence>MNLRSGPGAKYARVTMLPVGTRIDVGGCRRNWCQVSDRTYRGWVSARYVRMGGAASWPGLCPAAFSQGHY</sequence>
<protein>
    <submittedName>
        <fullName evidence="2">SH3 domain-containing protein</fullName>
    </submittedName>
</protein>
<dbReference type="AlphaFoldDB" id="A0A949PLN8"/>
<dbReference type="Proteomes" id="UP000752297">
    <property type="component" value="Unassembled WGS sequence"/>
</dbReference>
<keyword evidence="3" id="KW-1185">Reference proteome</keyword>
<reference evidence="2 3" key="1">
    <citation type="submission" date="2021-06" db="EMBL/GenBank/DDBJ databases">
        <title>Falsochrobactrum tianjin sp.nov., a new petroleum-degrading bacteria isolated from oily soils.</title>
        <authorList>
            <person name="Chen G."/>
            <person name="Chen H."/>
            <person name="Tian J."/>
            <person name="Qing J."/>
            <person name="Zhong L."/>
            <person name="Ma W."/>
            <person name="Song Y."/>
            <person name="Cui X."/>
            <person name="Yan B."/>
        </authorList>
    </citation>
    <scope>NUCLEOTIDE SEQUENCE [LARGE SCALE GENOMIC DNA]</scope>
    <source>
        <strain evidence="2 3">TDYN1</strain>
    </source>
</reference>
<dbReference type="Pfam" id="PF08239">
    <property type="entry name" value="SH3_3"/>
    <property type="match status" value="1"/>
</dbReference>
<gene>
    <name evidence="2" type="ORF">KUG47_01780</name>
</gene>
<name>A0A949PLN8_9HYPH</name>
<evidence type="ECO:0000259" key="1">
    <source>
        <dbReference type="Pfam" id="PF08239"/>
    </source>
</evidence>
<evidence type="ECO:0000313" key="3">
    <source>
        <dbReference type="Proteomes" id="UP000752297"/>
    </source>
</evidence>
<organism evidence="2 3">
    <name type="scientific">Falsochrobactrum tianjinense</name>
    <dbReference type="NCBI Taxonomy" id="2706015"/>
    <lineage>
        <taxon>Bacteria</taxon>
        <taxon>Pseudomonadati</taxon>
        <taxon>Pseudomonadota</taxon>
        <taxon>Alphaproteobacteria</taxon>
        <taxon>Hyphomicrobiales</taxon>
        <taxon>Brucellaceae</taxon>
        <taxon>Falsochrobactrum</taxon>
    </lineage>
</organism>
<comment type="caution">
    <text evidence="2">The sequence shown here is derived from an EMBL/GenBank/DDBJ whole genome shotgun (WGS) entry which is preliminary data.</text>
</comment>
<feature type="domain" description="SH3b" evidence="1">
    <location>
        <begin position="2"/>
        <end position="49"/>
    </location>
</feature>
<evidence type="ECO:0000313" key="2">
    <source>
        <dbReference type="EMBL" id="MBV2142224.1"/>
    </source>
</evidence>
<dbReference type="EMBL" id="JAHRVA010000001">
    <property type="protein sequence ID" value="MBV2142224.1"/>
    <property type="molecule type" value="Genomic_DNA"/>
</dbReference>
<dbReference type="InterPro" id="IPR003646">
    <property type="entry name" value="SH3-like_bac-type"/>
</dbReference>
<proteinExistence type="predicted"/>